<dbReference type="Gene3D" id="3.30.360.10">
    <property type="entry name" value="Dihydrodipicolinate Reductase, domain 2"/>
    <property type="match status" value="1"/>
</dbReference>
<keyword evidence="12" id="KW-0520">NAD</keyword>
<evidence type="ECO:0000256" key="11">
    <source>
        <dbReference type="ARBA" id="ARBA00023002"/>
    </source>
</evidence>
<reference evidence="21 22" key="1">
    <citation type="submission" date="2013-02" db="EMBL/GenBank/DDBJ databases">
        <title>The Genome Sequence of Enterococcus phoeniculicola BAA-412.</title>
        <authorList>
            <consortium name="The Broad Institute Genome Sequencing Platform"/>
            <consortium name="The Broad Institute Genome Sequencing Center for Infectious Disease"/>
            <person name="Earl A.M."/>
            <person name="Gilmore M.S."/>
            <person name="Lebreton F."/>
            <person name="Walker B."/>
            <person name="Young S.K."/>
            <person name="Zeng Q."/>
            <person name="Gargeya S."/>
            <person name="Fitzgerald M."/>
            <person name="Haas B."/>
            <person name="Abouelleil A."/>
            <person name="Alvarado L."/>
            <person name="Arachchi H.M."/>
            <person name="Berlin A.M."/>
            <person name="Chapman S.B."/>
            <person name="Dewar J."/>
            <person name="Goldberg J."/>
            <person name="Griggs A."/>
            <person name="Gujja S."/>
            <person name="Hansen M."/>
            <person name="Howarth C."/>
            <person name="Imamovic A."/>
            <person name="Larimer J."/>
            <person name="McCowan C."/>
            <person name="Murphy C."/>
            <person name="Neiman D."/>
            <person name="Pearson M."/>
            <person name="Priest M."/>
            <person name="Roberts A."/>
            <person name="Saif S."/>
            <person name="Shea T."/>
            <person name="Sisk P."/>
            <person name="Sykes S."/>
            <person name="Wortman J."/>
            <person name="Nusbaum C."/>
            <person name="Birren B."/>
        </authorList>
    </citation>
    <scope>NUCLEOTIDE SEQUENCE [LARGE SCALE GENOMIC DNA]</scope>
    <source>
        <strain evidence="21 22">ATCC BAA-412</strain>
    </source>
</reference>
<comment type="pathway">
    <text evidence="3 18">Amino-acid biosynthesis; L-methionine biosynthesis via de novo pathway; L-homoserine from L-aspartate: step 3/3.</text>
</comment>
<dbReference type="GO" id="GO:0050661">
    <property type="term" value="F:NADP binding"/>
    <property type="evidence" value="ECO:0007669"/>
    <property type="project" value="InterPro"/>
</dbReference>
<evidence type="ECO:0000256" key="16">
    <source>
        <dbReference type="PIRSR" id="PIRSR000098-1"/>
    </source>
</evidence>
<dbReference type="PANTHER" id="PTHR43331:SF1">
    <property type="entry name" value="HOMOSERINE DEHYDROGENASE"/>
    <property type="match status" value="1"/>
</dbReference>
<dbReference type="SUPFAM" id="SSF55347">
    <property type="entry name" value="Glyceraldehyde-3-phosphate dehydrogenase-like, C-terminal domain"/>
    <property type="match status" value="1"/>
</dbReference>
<keyword evidence="14 18" id="KW-0486">Methionine biosynthesis</keyword>
<dbReference type="HOGENOM" id="CLU_009116_1_0_9"/>
<dbReference type="PATRIC" id="fig|1158610.3.peg.2452"/>
<comment type="catalytic activity">
    <reaction evidence="15">
        <text>L-homoserine + NADP(+) = L-aspartate 4-semialdehyde + NADPH + H(+)</text>
        <dbReference type="Rhea" id="RHEA:15761"/>
        <dbReference type="ChEBI" id="CHEBI:15378"/>
        <dbReference type="ChEBI" id="CHEBI:57476"/>
        <dbReference type="ChEBI" id="CHEBI:57783"/>
        <dbReference type="ChEBI" id="CHEBI:58349"/>
        <dbReference type="ChEBI" id="CHEBI:537519"/>
        <dbReference type="EC" id="1.1.1.3"/>
    </reaction>
    <physiologicalReaction direction="right-to-left" evidence="15">
        <dbReference type="Rhea" id="RHEA:15763"/>
    </physiologicalReaction>
</comment>
<evidence type="ECO:0000256" key="7">
    <source>
        <dbReference type="ARBA" id="ARBA00022605"/>
    </source>
</evidence>
<dbReference type="PROSITE" id="PS51671">
    <property type="entry name" value="ACT"/>
    <property type="match status" value="1"/>
</dbReference>
<evidence type="ECO:0000313" key="21">
    <source>
        <dbReference type="EMBL" id="EOL42123.1"/>
    </source>
</evidence>
<dbReference type="CDD" id="cd04881">
    <property type="entry name" value="ACT_HSDH-Hom"/>
    <property type="match status" value="1"/>
</dbReference>
<dbReference type="FunFam" id="3.40.50.720:FF:000062">
    <property type="entry name" value="Homoserine dehydrogenase"/>
    <property type="match status" value="1"/>
</dbReference>
<dbReference type="GO" id="GO:0009086">
    <property type="term" value="P:methionine biosynthetic process"/>
    <property type="evidence" value="ECO:0007669"/>
    <property type="project" value="UniProtKB-KW"/>
</dbReference>
<dbReference type="FunFam" id="3.30.360.10:FF:000005">
    <property type="entry name" value="Homoserine dehydrogenase"/>
    <property type="match status" value="1"/>
</dbReference>
<evidence type="ECO:0000256" key="4">
    <source>
        <dbReference type="ARBA" id="ARBA00006753"/>
    </source>
</evidence>
<dbReference type="UniPathway" id="UPA00050">
    <property type="reaction ID" value="UER00063"/>
</dbReference>
<evidence type="ECO:0000256" key="19">
    <source>
        <dbReference type="RuleBase" id="RU004171"/>
    </source>
</evidence>
<dbReference type="PROSITE" id="PS01042">
    <property type="entry name" value="HOMOSER_DHGENASE"/>
    <property type="match status" value="1"/>
</dbReference>
<comment type="pathway">
    <text evidence="2 18">Amino-acid biosynthesis; L-threonine biosynthesis; L-threonine from L-aspartate: step 3/5.</text>
</comment>
<comment type="cofactor">
    <cofactor evidence="1">
        <name>a metal cation</name>
        <dbReference type="ChEBI" id="CHEBI:25213"/>
    </cofactor>
</comment>
<keyword evidence="8 18" id="KW-0791">Threonine biosynthesis</keyword>
<comment type="similarity">
    <text evidence="4 19">Belongs to the homoserine dehydrogenase family.</text>
</comment>
<dbReference type="PANTHER" id="PTHR43331">
    <property type="entry name" value="HOMOSERINE DEHYDROGENASE"/>
    <property type="match status" value="1"/>
</dbReference>
<dbReference type="SUPFAM" id="SSF51735">
    <property type="entry name" value="NAD(P)-binding Rossmann-fold domains"/>
    <property type="match status" value="1"/>
</dbReference>
<keyword evidence="9" id="KW-0479">Metal-binding</keyword>
<dbReference type="InterPro" id="IPR016204">
    <property type="entry name" value="HDH"/>
</dbReference>
<name>R3TM68_9ENTE</name>
<dbReference type="Pfam" id="PF00742">
    <property type="entry name" value="Homoserine_dh"/>
    <property type="match status" value="1"/>
</dbReference>
<dbReference type="InterPro" id="IPR036291">
    <property type="entry name" value="NAD(P)-bd_dom_sf"/>
</dbReference>
<keyword evidence="22" id="KW-1185">Reference proteome</keyword>
<keyword evidence="13" id="KW-0915">Sodium</keyword>
<dbReference type="UniPathway" id="UPA00051">
    <property type="reaction ID" value="UER00465"/>
</dbReference>
<sequence length="429" mass="46558">MKEKLKIGLLGLGVVGSGVPEILIAHQEKIRQVTGMDIVVEKAFVRDIEAKRALGDAFNIQLTTSINDILDDPEISIVVELMGKIEPAKTYISQALEKGKHVVTANKDLLAQHGGELVALAQKTHCDLYYEASVAGGIPILRTIANSLAADDITNVLGIVNGTTNYMLTKMVNDAKTYEDALKEAQALGFAESDPTNDVDGIDAAYKMVILSQFAFGMNISMEQVSVKGIRGLALEDVAMAKQLGYEIKLIGASQKTGESIHVEVSPMFVPKKHPLASVSNEYNAVFIESSGVGESMYYGPGAGAKPTATSVVSDLITIAKNIRLKTTGHMFNAYRHETLLTSDEEIFSKYYLSLEVPDEKGQFLKLAEIMNQADVSFDQVVQQKSEGDTARVIVITHRTSKKKLDAALEKIKKSTAFTLLNTMKVLGD</sequence>
<evidence type="ECO:0000313" key="22">
    <source>
        <dbReference type="Proteomes" id="UP000013785"/>
    </source>
</evidence>
<dbReference type="InterPro" id="IPR001342">
    <property type="entry name" value="HDH_cat"/>
</dbReference>
<comment type="caution">
    <text evidence="21">The sequence shown here is derived from an EMBL/GenBank/DDBJ whole genome shotgun (WGS) entry which is preliminary data.</text>
</comment>
<dbReference type="SUPFAM" id="SSF55021">
    <property type="entry name" value="ACT-like"/>
    <property type="match status" value="1"/>
</dbReference>
<feature type="active site" description="Proton donor" evidence="16">
    <location>
        <position position="207"/>
    </location>
</feature>
<keyword evidence="10 17" id="KW-0521">NADP</keyword>
<evidence type="ECO:0000256" key="9">
    <source>
        <dbReference type="ARBA" id="ARBA00022723"/>
    </source>
</evidence>
<dbReference type="InterPro" id="IPR019811">
    <property type="entry name" value="HDH_CS"/>
</dbReference>
<accession>R3TM68</accession>
<dbReference type="AlphaFoldDB" id="R3TM68"/>
<keyword evidence="11 18" id="KW-0560">Oxidoreductase</keyword>
<evidence type="ECO:0000256" key="8">
    <source>
        <dbReference type="ARBA" id="ARBA00022697"/>
    </source>
</evidence>
<dbReference type="Gene3D" id="3.40.50.720">
    <property type="entry name" value="NAD(P)-binding Rossmann-like Domain"/>
    <property type="match status" value="1"/>
</dbReference>
<dbReference type="EMBL" id="AJAT01000017">
    <property type="protein sequence ID" value="EOL42123.1"/>
    <property type="molecule type" value="Genomic_DNA"/>
</dbReference>
<evidence type="ECO:0000256" key="2">
    <source>
        <dbReference type="ARBA" id="ARBA00005056"/>
    </source>
</evidence>
<dbReference type="InterPro" id="IPR002912">
    <property type="entry name" value="ACT_dom"/>
</dbReference>
<proteinExistence type="inferred from homology"/>
<dbReference type="GO" id="GO:0004412">
    <property type="term" value="F:homoserine dehydrogenase activity"/>
    <property type="evidence" value="ECO:0007669"/>
    <property type="project" value="UniProtKB-EC"/>
</dbReference>
<organism evidence="21 22">
    <name type="scientific">Enterococcus phoeniculicola ATCC BAA-412</name>
    <dbReference type="NCBI Taxonomy" id="1158610"/>
    <lineage>
        <taxon>Bacteria</taxon>
        <taxon>Bacillati</taxon>
        <taxon>Bacillota</taxon>
        <taxon>Bacilli</taxon>
        <taxon>Lactobacillales</taxon>
        <taxon>Enterococcaceae</taxon>
        <taxon>Enterococcus</taxon>
    </lineage>
</organism>
<evidence type="ECO:0000256" key="12">
    <source>
        <dbReference type="ARBA" id="ARBA00023027"/>
    </source>
</evidence>
<dbReference type="InterPro" id="IPR045865">
    <property type="entry name" value="ACT-like_dom_sf"/>
</dbReference>
<protein>
    <recommendedName>
        <fullName evidence="6 18">Homoserine dehydrogenase</fullName>
        <ecNumber evidence="5 18">1.1.1.3</ecNumber>
    </recommendedName>
</protein>
<dbReference type="Gene3D" id="3.30.70.260">
    <property type="match status" value="1"/>
</dbReference>
<evidence type="ECO:0000256" key="13">
    <source>
        <dbReference type="ARBA" id="ARBA00023053"/>
    </source>
</evidence>
<feature type="binding site" evidence="17">
    <location>
        <position position="107"/>
    </location>
    <ligand>
        <name>NADPH</name>
        <dbReference type="ChEBI" id="CHEBI:57783"/>
    </ligand>
</feature>
<dbReference type="eggNOG" id="COG0460">
    <property type="taxonomic scope" value="Bacteria"/>
</dbReference>
<dbReference type="Proteomes" id="UP000013785">
    <property type="component" value="Unassembled WGS sequence"/>
</dbReference>
<evidence type="ECO:0000256" key="3">
    <source>
        <dbReference type="ARBA" id="ARBA00005062"/>
    </source>
</evidence>
<evidence type="ECO:0000256" key="1">
    <source>
        <dbReference type="ARBA" id="ARBA00001920"/>
    </source>
</evidence>
<dbReference type="InterPro" id="IPR005106">
    <property type="entry name" value="Asp/hSer_DH_NAD-bd"/>
</dbReference>
<evidence type="ECO:0000259" key="20">
    <source>
        <dbReference type="PROSITE" id="PS51671"/>
    </source>
</evidence>
<evidence type="ECO:0000256" key="17">
    <source>
        <dbReference type="PIRSR" id="PIRSR000098-2"/>
    </source>
</evidence>
<dbReference type="Pfam" id="PF03447">
    <property type="entry name" value="NAD_binding_3"/>
    <property type="match status" value="1"/>
</dbReference>
<evidence type="ECO:0000256" key="15">
    <source>
        <dbReference type="ARBA" id="ARBA00048841"/>
    </source>
</evidence>
<gene>
    <name evidence="21" type="ORF">UC3_02471</name>
</gene>
<evidence type="ECO:0000256" key="18">
    <source>
        <dbReference type="RuleBase" id="RU000579"/>
    </source>
</evidence>
<dbReference type="EC" id="1.1.1.3" evidence="5 18"/>
<evidence type="ECO:0000256" key="14">
    <source>
        <dbReference type="ARBA" id="ARBA00023167"/>
    </source>
</evidence>
<evidence type="ECO:0000256" key="6">
    <source>
        <dbReference type="ARBA" id="ARBA00013376"/>
    </source>
</evidence>
<dbReference type="NCBIfam" id="NF004976">
    <property type="entry name" value="PRK06349.1"/>
    <property type="match status" value="1"/>
</dbReference>
<keyword evidence="7 18" id="KW-0028">Amino-acid biosynthesis</keyword>
<dbReference type="PIRSF" id="PIRSF000098">
    <property type="entry name" value="Homoser_dehydrog"/>
    <property type="match status" value="1"/>
</dbReference>
<dbReference type="RefSeq" id="WP_010769114.1">
    <property type="nucleotide sequence ID" value="NZ_ASWE01000001.1"/>
</dbReference>
<dbReference type="GO" id="GO:0009088">
    <property type="term" value="P:threonine biosynthetic process"/>
    <property type="evidence" value="ECO:0007669"/>
    <property type="project" value="UniProtKB-UniPathway"/>
</dbReference>
<dbReference type="GO" id="GO:0046872">
    <property type="term" value="F:metal ion binding"/>
    <property type="evidence" value="ECO:0007669"/>
    <property type="project" value="UniProtKB-KW"/>
</dbReference>
<feature type="binding site" evidence="17">
    <location>
        <position position="192"/>
    </location>
    <ligand>
        <name>L-homoserine</name>
        <dbReference type="ChEBI" id="CHEBI:57476"/>
    </ligand>
</feature>
<feature type="domain" description="ACT" evidence="20">
    <location>
        <begin position="352"/>
        <end position="426"/>
    </location>
</feature>
<dbReference type="OrthoDB" id="9808167at2"/>
<feature type="binding site" evidence="17">
    <location>
        <begin position="10"/>
        <end position="17"/>
    </location>
    <ligand>
        <name>NADP(+)</name>
        <dbReference type="ChEBI" id="CHEBI:58349"/>
    </ligand>
</feature>
<dbReference type="STRING" id="154621.RV11_GL003382"/>
<evidence type="ECO:0000256" key="10">
    <source>
        <dbReference type="ARBA" id="ARBA00022857"/>
    </source>
</evidence>
<evidence type="ECO:0000256" key="5">
    <source>
        <dbReference type="ARBA" id="ARBA00013213"/>
    </source>
</evidence>